<dbReference type="RefSeq" id="WP_167527362.1">
    <property type="nucleotide sequence ID" value="NZ_AP022582.1"/>
</dbReference>
<evidence type="ECO:0000313" key="3">
    <source>
        <dbReference type="Proteomes" id="UP000466632"/>
    </source>
</evidence>
<dbReference type="KEGG" id="mseo:MSEO_10650"/>
<organism evidence="2 3">
    <name type="scientific">Mycobacterium seoulense</name>
    <dbReference type="NCBI Taxonomy" id="386911"/>
    <lineage>
        <taxon>Bacteria</taxon>
        <taxon>Bacillati</taxon>
        <taxon>Actinomycetota</taxon>
        <taxon>Actinomycetes</taxon>
        <taxon>Mycobacteriales</taxon>
        <taxon>Mycobacteriaceae</taxon>
        <taxon>Mycobacterium</taxon>
    </lineage>
</organism>
<accession>A0A7I7NV45</accession>
<dbReference type="AlphaFoldDB" id="A0A7I7NV45"/>
<evidence type="ECO:0000256" key="1">
    <source>
        <dbReference type="SAM" id="Phobius"/>
    </source>
</evidence>
<reference evidence="2 3" key="1">
    <citation type="journal article" date="2019" name="Emerg. Microbes Infect.">
        <title>Comprehensive subspecies identification of 175 nontuberculous mycobacteria species based on 7547 genomic profiles.</title>
        <authorList>
            <person name="Matsumoto Y."/>
            <person name="Kinjo T."/>
            <person name="Motooka D."/>
            <person name="Nabeya D."/>
            <person name="Jung N."/>
            <person name="Uechi K."/>
            <person name="Horii T."/>
            <person name="Iida T."/>
            <person name="Fujita J."/>
            <person name="Nakamura S."/>
        </authorList>
    </citation>
    <scope>NUCLEOTIDE SEQUENCE [LARGE SCALE GENOMIC DNA]</scope>
    <source>
        <strain evidence="2 3">JCM 16018</strain>
    </source>
</reference>
<name>A0A7I7NV45_9MYCO</name>
<dbReference type="Proteomes" id="UP000466632">
    <property type="component" value="Chromosome"/>
</dbReference>
<keyword evidence="1" id="KW-0472">Membrane</keyword>
<keyword evidence="3" id="KW-1185">Reference proteome</keyword>
<dbReference type="EMBL" id="AP022582">
    <property type="protein sequence ID" value="BBY00566.1"/>
    <property type="molecule type" value="Genomic_DNA"/>
</dbReference>
<evidence type="ECO:0000313" key="2">
    <source>
        <dbReference type="EMBL" id="BBY00566.1"/>
    </source>
</evidence>
<proteinExistence type="predicted"/>
<sequence>MTDPHVAYVAHHMLLLAIPAFLPAVVVVAVVLYAALKDRRSPGEPEDAGQRNDENR</sequence>
<feature type="transmembrane region" description="Helical" evidence="1">
    <location>
        <begin position="12"/>
        <end position="36"/>
    </location>
</feature>
<gene>
    <name evidence="2" type="ORF">MSEO_10650</name>
</gene>
<keyword evidence="1" id="KW-1133">Transmembrane helix</keyword>
<protein>
    <submittedName>
        <fullName evidence="2">Uncharacterized protein</fullName>
    </submittedName>
</protein>
<keyword evidence="1" id="KW-0812">Transmembrane</keyword>